<evidence type="ECO:0000313" key="2">
    <source>
        <dbReference type="EMBL" id="OIO07012.1"/>
    </source>
</evidence>
<accession>A0A1J4T4J3</accession>
<name>A0A1J4T4J3_9BACT</name>
<reference evidence="2 3" key="1">
    <citation type="journal article" date="2016" name="Environ. Microbiol.">
        <title>Genomic resolution of a cold subsurface aquifer community provides metabolic insights for novel microbes adapted to high CO concentrations.</title>
        <authorList>
            <person name="Probst A.J."/>
            <person name="Castelle C.J."/>
            <person name="Singh A."/>
            <person name="Brown C.T."/>
            <person name="Anantharaman K."/>
            <person name="Sharon I."/>
            <person name="Hug L.A."/>
            <person name="Burstein D."/>
            <person name="Emerson J.B."/>
            <person name="Thomas B.C."/>
            <person name="Banfield J.F."/>
        </authorList>
    </citation>
    <scope>NUCLEOTIDE SEQUENCE [LARGE SCALE GENOMIC DNA]</scope>
    <source>
        <strain evidence="2">CG1_02_37_44</strain>
    </source>
</reference>
<comment type="caution">
    <text evidence="2">The sequence shown here is derived from an EMBL/GenBank/DDBJ whole genome shotgun (WGS) entry which is preliminary data.</text>
</comment>
<dbReference type="Proteomes" id="UP000183192">
    <property type="component" value="Unassembled WGS sequence"/>
</dbReference>
<organism evidence="2 3">
    <name type="scientific">Candidatus Falkowbacteria bacterium CG1_02_37_44</name>
    <dbReference type="NCBI Taxonomy" id="1805146"/>
    <lineage>
        <taxon>Bacteria</taxon>
        <taxon>Candidatus Falkowiibacteriota</taxon>
    </lineage>
</organism>
<protein>
    <submittedName>
        <fullName evidence="2">Uncharacterized protein</fullName>
    </submittedName>
</protein>
<dbReference type="AlphaFoldDB" id="A0A1J4T4J3"/>
<dbReference type="EMBL" id="MNUU01000061">
    <property type="protein sequence ID" value="OIO07012.1"/>
    <property type="molecule type" value="Genomic_DNA"/>
</dbReference>
<keyword evidence="1" id="KW-1133">Transmembrane helix</keyword>
<sequence length="146" mass="17416">MTKPEENNNFALSEFLYRDKLTIFITIIGAVIIFALIFEYGFPVYLIYIFMFLMMALSLYRYILFIQSKNIKSRKTKEGVVVEMGDKKWLEPKKYFQKVAILLLVYYSLVGIFYYFTHKWTITQLLILFGFIGWGWLIKKGIINKQ</sequence>
<feature type="transmembrane region" description="Helical" evidence="1">
    <location>
        <begin position="44"/>
        <end position="65"/>
    </location>
</feature>
<proteinExistence type="predicted"/>
<keyword evidence="1" id="KW-0812">Transmembrane</keyword>
<gene>
    <name evidence="2" type="ORF">AUJ27_03150</name>
</gene>
<evidence type="ECO:0000256" key="1">
    <source>
        <dbReference type="SAM" id="Phobius"/>
    </source>
</evidence>
<feature type="transmembrane region" description="Helical" evidence="1">
    <location>
        <begin position="95"/>
        <end position="116"/>
    </location>
</feature>
<feature type="transmembrane region" description="Helical" evidence="1">
    <location>
        <begin position="122"/>
        <end position="138"/>
    </location>
</feature>
<evidence type="ECO:0000313" key="3">
    <source>
        <dbReference type="Proteomes" id="UP000183192"/>
    </source>
</evidence>
<keyword evidence="1" id="KW-0472">Membrane</keyword>
<feature type="transmembrane region" description="Helical" evidence="1">
    <location>
        <begin position="21"/>
        <end position="38"/>
    </location>
</feature>